<proteinExistence type="predicted"/>
<dbReference type="Pfam" id="PF00172">
    <property type="entry name" value="Zn_clus"/>
    <property type="match status" value="1"/>
</dbReference>
<dbReference type="Gene3D" id="4.10.240.10">
    <property type="entry name" value="Zn(2)-C6 fungal-type DNA-binding domain"/>
    <property type="match status" value="1"/>
</dbReference>
<dbReference type="SUPFAM" id="SSF57701">
    <property type="entry name" value="Zn2/Cys6 DNA-binding domain"/>
    <property type="match status" value="1"/>
</dbReference>
<dbReference type="AlphaFoldDB" id="A0A1D2VJ54"/>
<organism evidence="3 4">
    <name type="scientific">Ascoidea rubescens DSM 1968</name>
    <dbReference type="NCBI Taxonomy" id="1344418"/>
    <lineage>
        <taxon>Eukaryota</taxon>
        <taxon>Fungi</taxon>
        <taxon>Dikarya</taxon>
        <taxon>Ascomycota</taxon>
        <taxon>Saccharomycotina</taxon>
        <taxon>Saccharomycetes</taxon>
        <taxon>Ascoideaceae</taxon>
        <taxon>Ascoidea</taxon>
    </lineage>
</organism>
<feature type="non-terminal residue" evidence="3">
    <location>
        <position position="183"/>
    </location>
</feature>
<feature type="compositionally biased region" description="Low complexity" evidence="1">
    <location>
        <begin position="1"/>
        <end position="15"/>
    </location>
</feature>
<dbReference type="RefSeq" id="XP_020047955.1">
    <property type="nucleotide sequence ID" value="XM_020193150.1"/>
</dbReference>
<evidence type="ECO:0000256" key="1">
    <source>
        <dbReference type="SAM" id="MobiDB-lite"/>
    </source>
</evidence>
<dbReference type="STRING" id="1344418.A0A1D2VJ54"/>
<dbReference type="InterPro" id="IPR052400">
    <property type="entry name" value="Zn2-C6_fungal_TF"/>
</dbReference>
<dbReference type="InParanoid" id="A0A1D2VJ54"/>
<keyword evidence="4" id="KW-1185">Reference proteome</keyword>
<evidence type="ECO:0000313" key="3">
    <source>
        <dbReference type="EMBL" id="ODV61648.1"/>
    </source>
</evidence>
<evidence type="ECO:0000259" key="2">
    <source>
        <dbReference type="PROSITE" id="PS50048"/>
    </source>
</evidence>
<dbReference type="InterPro" id="IPR001138">
    <property type="entry name" value="Zn2Cys6_DnaBD"/>
</dbReference>
<dbReference type="PANTHER" id="PTHR47657:SF7">
    <property type="entry name" value="STEROL REGULATORY ELEMENT-BINDING PROTEIN ECM22"/>
    <property type="match status" value="1"/>
</dbReference>
<dbReference type="InterPro" id="IPR036864">
    <property type="entry name" value="Zn2-C6_fun-type_DNA-bd_sf"/>
</dbReference>
<accession>A0A1D2VJ54</accession>
<protein>
    <recommendedName>
        <fullName evidence="2">Zn(2)-C6 fungal-type domain-containing protein</fullName>
    </recommendedName>
</protein>
<name>A0A1D2VJ54_9ASCO</name>
<feature type="region of interest" description="Disordered" evidence="1">
    <location>
        <begin position="1"/>
        <end position="21"/>
    </location>
</feature>
<dbReference type="GeneID" id="30966786"/>
<gene>
    <name evidence="3" type="ORF">ASCRUDRAFT_75633</name>
</gene>
<dbReference type="OrthoDB" id="416217at2759"/>
<evidence type="ECO:0000313" key="4">
    <source>
        <dbReference type="Proteomes" id="UP000095038"/>
    </source>
</evidence>
<dbReference type="GO" id="GO:0000981">
    <property type="term" value="F:DNA-binding transcription factor activity, RNA polymerase II-specific"/>
    <property type="evidence" value="ECO:0007669"/>
    <property type="project" value="InterPro"/>
</dbReference>
<dbReference type="PROSITE" id="PS50048">
    <property type="entry name" value="ZN2_CY6_FUNGAL_2"/>
    <property type="match status" value="1"/>
</dbReference>
<dbReference type="Proteomes" id="UP000095038">
    <property type="component" value="Unassembled WGS sequence"/>
</dbReference>
<dbReference type="PANTHER" id="PTHR47657">
    <property type="entry name" value="STEROL REGULATORY ELEMENT-BINDING PROTEIN ECM22"/>
    <property type="match status" value="1"/>
</dbReference>
<dbReference type="EMBL" id="KV454479">
    <property type="protein sequence ID" value="ODV61648.1"/>
    <property type="molecule type" value="Genomic_DNA"/>
</dbReference>
<feature type="domain" description="Zn(2)-C6 fungal-type" evidence="2">
    <location>
        <begin position="30"/>
        <end position="75"/>
    </location>
</feature>
<reference evidence="4" key="1">
    <citation type="submission" date="2016-05" db="EMBL/GenBank/DDBJ databases">
        <title>Comparative genomics of biotechnologically important yeasts.</title>
        <authorList>
            <consortium name="DOE Joint Genome Institute"/>
            <person name="Riley R."/>
            <person name="Haridas S."/>
            <person name="Wolfe K.H."/>
            <person name="Lopes M.R."/>
            <person name="Hittinger C.T."/>
            <person name="Goker M."/>
            <person name="Salamov A."/>
            <person name="Wisecaver J."/>
            <person name="Long T.M."/>
            <person name="Aerts A.L."/>
            <person name="Barry K."/>
            <person name="Choi C."/>
            <person name="Clum A."/>
            <person name="Coughlan A.Y."/>
            <person name="Deshpande S."/>
            <person name="Douglass A.P."/>
            <person name="Hanson S.J."/>
            <person name="Klenk H.-P."/>
            <person name="Labutti K."/>
            <person name="Lapidus A."/>
            <person name="Lindquist E."/>
            <person name="Lipzen A."/>
            <person name="Meier-Kolthoff J.P."/>
            <person name="Ohm R.A."/>
            <person name="Otillar R.P."/>
            <person name="Pangilinan J."/>
            <person name="Peng Y."/>
            <person name="Rokas A."/>
            <person name="Rosa C.A."/>
            <person name="Scheuner C."/>
            <person name="Sibirny A.A."/>
            <person name="Slot J.C."/>
            <person name="Stielow J.B."/>
            <person name="Sun H."/>
            <person name="Kurtzman C.P."/>
            <person name="Blackwell M."/>
            <person name="Grigoriev I.V."/>
            <person name="Jeffries T.W."/>
        </authorList>
    </citation>
    <scope>NUCLEOTIDE SEQUENCE [LARGE SCALE GENOMIC DNA]</scope>
    <source>
        <strain evidence="4">DSM 1968</strain>
    </source>
</reference>
<sequence length="183" mass="21004">MSGSSSSLYSSFRVSNKAQKRKKHTNSKLGCKQCKERRIKCDETFPECLKCQRYNNNKKKISKTIPHDQLLRCSYCDYTQAQIDDYNFKKNTIFISNNPLSDNSNNNRNNITFASQNFNIANTTTSFDNNTTVMSANKIQNKNDGDGDGDGNDNIFINMNMENQKILHNPTYGNKDLRKNDKN</sequence>
<dbReference type="GO" id="GO:0008270">
    <property type="term" value="F:zinc ion binding"/>
    <property type="evidence" value="ECO:0007669"/>
    <property type="project" value="InterPro"/>
</dbReference>